<dbReference type="Proteomes" id="UP001172673">
    <property type="component" value="Unassembled WGS sequence"/>
</dbReference>
<feature type="compositionally biased region" description="Polar residues" evidence="1">
    <location>
        <begin position="135"/>
        <end position="145"/>
    </location>
</feature>
<dbReference type="EMBL" id="JAPDRK010000001">
    <property type="protein sequence ID" value="KAJ9617243.1"/>
    <property type="molecule type" value="Genomic_DNA"/>
</dbReference>
<dbReference type="AlphaFoldDB" id="A0AA39CRH8"/>
<evidence type="ECO:0000256" key="1">
    <source>
        <dbReference type="SAM" id="MobiDB-lite"/>
    </source>
</evidence>
<sequence>MARTADVWTKQEVKELCEGIDEVVKNGYQSVEKAVAHIWRFIKARGSRRTIEEVGEKLVDLGRPHKLTAAKLMRNWKEHKGKVTPATNSSPGSSRVSRMSSRQANRTGRGSTGRSSASISSRPATKGNPKMSENVRLQSSQTSPDQAAREPRIGVDEEVAGEENDEEGAEEENGEKASDDVWPASMYAPTEGEIKMIQEWRAFKNKKRYQSVSPEEETEQSFRTILEHIESGVEAFCEAQSVAHLSTSRMTRGVLELARILLPVQLRERAEKALKALSGDGALDISLILRAFSMAAVYKWVLIEFPEIPRLMHGSVEAYLLGAFRDYVPSAAQQFQEAVDIQYLENVVEPTLEYKARHCQCELFDIFVSLRVPLESRFDSPQDQATPSGTNSAHRQDHLDQWQQHMDAAFLEALRLRLSMAKSDGIFSFTMVQQGEKFDQAKMSPLAHIYAKVTRDNLVGLCLRPTITYTPRNPSRREVGQIFPQLKALVTVEGFEVNKTEL</sequence>
<proteinExistence type="predicted"/>
<feature type="region of interest" description="Disordered" evidence="1">
    <location>
        <begin position="75"/>
        <end position="181"/>
    </location>
</feature>
<evidence type="ECO:0000313" key="2">
    <source>
        <dbReference type="EMBL" id="KAJ9617243.1"/>
    </source>
</evidence>
<evidence type="ECO:0000313" key="3">
    <source>
        <dbReference type="Proteomes" id="UP001172673"/>
    </source>
</evidence>
<gene>
    <name evidence="2" type="ORF">H2200_000964</name>
</gene>
<name>A0AA39CRH8_9EURO</name>
<comment type="caution">
    <text evidence="2">The sequence shown here is derived from an EMBL/GenBank/DDBJ whole genome shotgun (WGS) entry which is preliminary data.</text>
</comment>
<accession>A0AA39CRH8</accession>
<feature type="compositionally biased region" description="Acidic residues" evidence="1">
    <location>
        <begin position="156"/>
        <end position="173"/>
    </location>
</feature>
<protein>
    <submittedName>
        <fullName evidence="2">Uncharacterized protein</fullName>
    </submittedName>
</protein>
<keyword evidence="3" id="KW-1185">Reference proteome</keyword>
<feature type="compositionally biased region" description="Low complexity" evidence="1">
    <location>
        <begin position="89"/>
        <end position="125"/>
    </location>
</feature>
<reference evidence="2" key="1">
    <citation type="submission" date="2022-10" db="EMBL/GenBank/DDBJ databases">
        <title>Culturing micro-colonial fungi from biological soil crusts in the Mojave desert and describing Neophaeococcomyces mojavensis, and introducing the new genera and species Taxawa tesnikishii.</title>
        <authorList>
            <person name="Kurbessoian T."/>
            <person name="Stajich J.E."/>
        </authorList>
    </citation>
    <scope>NUCLEOTIDE SEQUENCE</scope>
    <source>
        <strain evidence="2">TK_41</strain>
    </source>
</reference>
<organism evidence="2 3">
    <name type="scientific">Cladophialophora chaetospira</name>
    <dbReference type="NCBI Taxonomy" id="386627"/>
    <lineage>
        <taxon>Eukaryota</taxon>
        <taxon>Fungi</taxon>
        <taxon>Dikarya</taxon>
        <taxon>Ascomycota</taxon>
        <taxon>Pezizomycotina</taxon>
        <taxon>Eurotiomycetes</taxon>
        <taxon>Chaetothyriomycetidae</taxon>
        <taxon>Chaetothyriales</taxon>
        <taxon>Herpotrichiellaceae</taxon>
        <taxon>Cladophialophora</taxon>
    </lineage>
</organism>